<dbReference type="AlphaFoldDB" id="A1ZQH4"/>
<comment type="similarity">
    <text evidence="1">Belongs to the 'GDXG' lipolytic enzyme family.</text>
</comment>
<dbReference type="PROSITE" id="PS01174">
    <property type="entry name" value="LIPASE_GDXG_SER"/>
    <property type="match status" value="1"/>
</dbReference>
<comment type="caution">
    <text evidence="5">The sequence shown here is derived from an EMBL/GenBank/DDBJ whole genome shotgun (WGS) entry which is preliminary data.</text>
</comment>
<evidence type="ECO:0000256" key="3">
    <source>
        <dbReference type="PROSITE-ProRule" id="PRU10038"/>
    </source>
</evidence>
<proteinExistence type="inferred from homology"/>
<evidence type="ECO:0000256" key="1">
    <source>
        <dbReference type="ARBA" id="ARBA00010515"/>
    </source>
</evidence>
<evidence type="ECO:0000259" key="4">
    <source>
        <dbReference type="Pfam" id="PF07859"/>
    </source>
</evidence>
<feature type="active site" evidence="3">
    <location>
        <position position="146"/>
    </location>
</feature>
<dbReference type="eggNOG" id="COG0657">
    <property type="taxonomic scope" value="Bacteria"/>
</dbReference>
<reference evidence="5 6" key="1">
    <citation type="submission" date="2007-01" db="EMBL/GenBank/DDBJ databases">
        <authorList>
            <person name="Haygood M."/>
            <person name="Podell S."/>
            <person name="Anderson C."/>
            <person name="Hopkinson B."/>
            <person name="Roe K."/>
            <person name="Barbeau K."/>
            <person name="Gaasterland T."/>
            <person name="Ferriera S."/>
            <person name="Johnson J."/>
            <person name="Kravitz S."/>
            <person name="Beeson K."/>
            <person name="Sutton G."/>
            <person name="Rogers Y.-H."/>
            <person name="Friedman R."/>
            <person name="Frazier M."/>
            <person name="Venter J.C."/>
        </authorList>
    </citation>
    <scope>NUCLEOTIDE SEQUENCE [LARGE SCALE GENOMIC DNA]</scope>
    <source>
        <strain evidence="5 6">ATCC 23134</strain>
    </source>
</reference>
<keyword evidence="2 5" id="KW-0378">Hydrolase</keyword>
<evidence type="ECO:0000313" key="5">
    <source>
        <dbReference type="EMBL" id="EAY27346.1"/>
    </source>
</evidence>
<dbReference type="GO" id="GO:0016787">
    <property type="term" value="F:hydrolase activity"/>
    <property type="evidence" value="ECO:0007669"/>
    <property type="project" value="UniProtKB-KW"/>
</dbReference>
<feature type="domain" description="Alpha/beta hydrolase fold-3" evidence="4">
    <location>
        <begin position="74"/>
        <end position="273"/>
    </location>
</feature>
<dbReference type="InterPro" id="IPR029058">
    <property type="entry name" value="AB_hydrolase_fold"/>
</dbReference>
<gene>
    <name evidence="5" type="ORF">M23134_08298</name>
</gene>
<sequence length="298" mass="32983">MPSIKSHLYKVGLLWMKAKRKGRPFTLQEGRLWLEKAGRKFPVPPSTSITPVSAQGVPCEWIDTPLSNTHKVTLFFHGGAYAAGSLHSHRGLASRLARATGSRVLSVDYRLAPEHPFPAAISDTVTAYQWLLKQCNASQIALAGDSAGGGLVLATLLKLKEDQLELPTAGVLICPWLDLTSQNPNLDKLASRDPILYKSGLHRAAQMYAKKQDLKNPYISPLFGNLSGLPPLLVQVGALDMISVDGIALANRLKEMNERVQFEQWKNMVHVWHFLGDKLPEATQAMERIGQFVNTHWH</sequence>
<dbReference type="SUPFAM" id="SSF53474">
    <property type="entry name" value="alpha/beta-Hydrolases"/>
    <property type="match status" value="1"/>
</dbReference>
<dbReference type="Gene3D" id="3.40.50.1820">
    <property type="entry name" value="alpha/beta hydrolase"/>
    <property type="match status" value="1"/>
</dbReference>
<name>A1ZQH4_MICM2</name>
<dbReference type="InterPro" id="IPR013094">
    <property type="entry name" value="AB_hydrolase_3"/>
</dbReference>
<dbReference type="Proteomes" id="UP000004095">
    <property type="component" value="Unassembled WGS sequence"/>
</dbReference>
<organism evidence="5 6">
    <name type="scientific">Microscilla marina ATCC 23134</name>
    <dbReference type="NCBI Taxonomy" id="313606"/>
    <lineage>
        <taxon>Bacteria</taxon>
        <taxon>Pseudomonadati</taxon>
        <taxon>Bacteroidota</taxon>
        <taxon>Cytophagia</taxon>
        <taxon>Cytophagales</taxon>
        <taxon>Microscillaceae</taxon>
        <taxon>Microscilla</taxon>
    </lineage>
</organism>
<dbReference type="EC" id="3.1.1.-" evidence="5"/>
<dbReference type="InterPro" id="IPR050300">
    <property type="entry name" value="GDXG_lipolytic_enzyme"/>
</dbReference>
<protein>
    <submittedName>
        <fullName evidence="5">Esterase</fullName>
        <ecNumber evidence="5">3.1.1.-</ecNumber>
    </submittedName>
</protein>
<dbReference type="Pfam" id="PF07859">
    <property type="entry name" value="Abhydrolase_3"/>
    <property type="match status" value="1"/>
</dbReference>
<dbReference type="RefSeq" id="WP_002699699.1">
    <property type="nucleotide sequence ID" value="NZ_AAWS01000024.1"/>
</dbReference>
<dbReference type="PANTHER" id="PTHR48081">
    <property type="entry name" value="AB HYDROLASE SUPERFAMILY PROTEIN C4A8.06C"/>
    <property type="match status" value="1"/>
</dbReference>
<dbReference type="PANTHER" id="PTHR48081:SF8">
    <property type="entry name" value="ALPHA_BETA HYDROLASE FOLD-3 DOMAIN-CONTAINING PROTEIN-RELATED"/>
    <property type="match status" value="1"/>
</dbReference>
<keyword evidence="6" id="KW-1185">Reference proteome</keyword>
<dbReference type="OrthoDB" id="9815425at2"/>
<accession>A1ZQH4</accession>
<dbReference type="InterPro" id="IPR033140">
    <property type="entry name" value="Lipase_GDXG_put_SER_AS"/>
</dbReference>
<evidence type="ECO:0000256" key="2">
    <source>
        <dbReference type="ARBA" id="ARBA00022801"/>
    </source>
</evidence>
<evidence type="ECO:0000313" key="6">
    <source>
        <dbReference type="Proteomes" id="UP000004095"/>
    </source>
</evidence>
<dbReference type="EMBL" id="AAWS01000024">
    <property type="protein sequence ID" value="EAY27346.1"/>
    <property type="molecule type" value="Genomic_DNA"/>
</dbReference>